<dbReference type="EMBL" id="ADMG01000007">
    <property type="protein sequence ID" value="EKB32228.1"/>
    <property type="molecule type" value="Genomic_DNA"/>
</dbReference>
<organism evidence="1 2">
    <name type="scientific">Sutterella wadsworthensis 2_1_59BFAA</name>
    <dbReference type="NCBI Taxonomy" id="742823"/>
    <lineage>
        <taxon>Bacteria</taxon>
        <taxon>Pseudomonadati</taxon>
        <taxon>Pseudomonadota</taxon>
        <taxon>Betaproteobacteria</taxon>
        <taxon>Burkholderiales</taxon>
        <taxon>Sutterellaceae</taxon>
        <taxon>Sutterella</taxon>
    </lineage>
</organism>
<dbReference type="GO" id="GO:0003677">
    <property type="term" value="F:DNA binding"/>
    <property type="evidence" value="ECO:0007669"/>
    <property type="project" value="InterPro"/>
</dbReference>
<dbReference type="eggNOG" id="COG3723">
    <property type="taxonomic scope" value="Bacteria"/>
</dbReference>
<dbReference type="OrthoDB" id="5124088at2"/>
<dbReference type="Proteomes" id="UP000005835">
    <property type="component" value="Unassembled WGS sequence"/>
</dbReference>
<protein>
    <submittedName>
        <fullName evidence="1">Phage RecT family recombinase</fullName>
    </submittedName>
</protein>
<dbReference type="GO" id="GO:0006259">
    <property type="term" value="P:DNA metabolic process"/>
    <property type="evidence" value="ECO:0007669"/>
    <property type="project" value="InterPro"/>
</dbReference>
<evidence type="ECO:0000313" key="2">
    <source>
        <dbReference type="Proteomes" id="UP000005835"/>
    </source>
</evidence>
<dbReference type="NCBIfam" id="NF007351">
    <property type="entry name" value="PRK09846.1"/>
    <property type="match status" value="1"/>
</dbReference>
<dbReference type="AlphaFoldDB" id="K1K078"/>
<keyword evidence="2" id="KW-1185">Reference proteome</keyword>
<dbReference type="InterPro" id="IPR004590">
    <property type="entry name" value="ssDNA_annealing_RecT"/>
</dbReference>
<evidence type="ECO:0000313" key="1">
    <source>
        <dbReference type="EMBL" id="EKB32228.1"/>
    </source>
</evidence>
<reference evidence="1 2" key="1">
    <citation type="submission" date="2012-05" db="EMBL/GenBank/DDBJ databases">
        <title>The Genome Sequence of Sutterella wadsworthensis 2_1_59BFAA.</title>
        <authorList>
            <consortium name="The Broad Institute Genome Sequencing Platform"/>
            <person name="Earl A."/>
            <person name="Ward D."/>
            <person name="Feldgarden M."/>
            <person name="Gevers D."/>
            <person name="Daigneault M."/>
            <person name="Strauss J."/>
            <person name="Allen-Vercoe E."/>
            <person name="Walker B."/>
            <person name="Young S.K."/>
            <person name="Zeng Q."/>
            <person name="Gargeya S."/>
            <person name="Fitzgerald M."/>
            <person name="Haas B."/>
            <person name="Abouelleil A."/>
            <person name="Alvarado L."/>
            <person name="Arachchi H.M."/>
            <person name="Berlin A.M."/>
            <person name="Chapman S.B."/>
            <person name="Goldberg J."/>
            <person name="Griggs A."/>
            <person name="Gujja S."/>
            <person name="Hansen M."/>
            <person name="Howarth C."/>
            <person name="Imamovic A."/>
            <person name="Larimer J."/>
            <person name="McCowen C."/>
            <person name="Montmayeur A."/>
            <person name="Murphy C."/>
            <person name="Neiman D."/>
            <person name="Pearson M."/>
            <person name="Priest M."/>
            <person name="Roberts A."/>
            <person name="Saif S."/>
            <person name="Shea T."/>
            <person name="Sisk P."/>
            <person name="Sykes S."/>
            <person name="Wortman J."/>
            <person name="Nusbaum C."/>
            <person name="Birren B."/>
        </authorList>
    </citation>
    <scope>NUCLEOTIDE SEQUENCE [LARGE SCALE GENOMIC DNA]</scope>
    <source>
        <strain evidence="1 2">2_1_59BFAA</strain>
    </source>
</reference>
<comment type="caution">
    <text evidence="1">The sequence shown here is derived from an EMBL/GenBank/DDBJ whole genome shotgun (WGS) entry which is preliminary data.</text>
</comment>
<dbReference type="RefSeq" id="WP_005433322.1">
    <property type="nucleotide sequence ID" value="NZ_JH815513.1"/>
</dbReference>
<dbReference type="InterPro" id="IPR018330">
    <property type="entry name" value="RecT_fam"/>
</dbReference>
<accession>K1K078</accession>
<dbReference type="HOGENOM" id="CLU_071046_0_0_4"/>
<gene>
    <name evidence="1" type="ORF">HMPREF9465_00243</name>
</gene>
<sequence>MSTTDVLKSQVAPAAEQTAVVQQVKAATVIDVVRSKKFQAQMALALPKSMTADRLTRIVMTECRKAPALLKCAPESFYGAVLQCAALGLEPGSALGHCYLLPFGNGKDKAGRPNAQLIIGYRGMIDLARRSGQIVSLSAYCVHEQDTFNYKLGLDPDIEHIPASVADRGKVTHVYAVAKLKGGGVQFEVMSRAEIEAVRKTSKAGTSGPWSSHWDEMAKKTVIRRLFKYLPVSIEAVRAVEIDEKSDRGEAVTQQDFIEGEFIEKGTAAEQYLEAPVVDDEIHENN</sequence>
<dbReference type="Pfam" id="PF03837">
    <property type="entry name" value="RecT"/>
    <property type="match status" value="1"/>
</dbReference>
<name>K1K078_9BURK</name>
<dbReference type="PATRIC" id="fig|742823.3.peg.234"/>
<dbReference type="STRING" id="742823.HMPREF9465_00243"/>
<proteinExistence type="predicted"/>
<dbReference type="NCBIfam" id="TIGR00616">
    <property type="entry name" value="rect"/>
    <property type="match status" value="1"/>
</dbReference>